<feature type="transmembrane region" description="Helical" evidence="7">
    <location>
        <begin position="382"/>
        <end position="402"/>
    </location>
</feature>
<evidence type="ECO:0000256" key="4">
    <source>
        <dbReference type="ARBA" id="ARBA00022989"/>
    </source>
</evidence>
<keyword evidence="9" id="KW-1185">Reference proteome</keyword>
<evidence type="ECO:0000313" key="8">
    <source>
        <dbReference type="EMBL" id="EEQ34718.1"/>
    </source>
</evidence>
<dbReference type="eggNOG" id="KOG2466">
    <property type="taxonomic scope" value="Eukaryota"/>
</dbReference>
<evidence type="ECO:0000256" key="5">
    <source>
        <dbReference type="ARBA" id="ARBA00023136"/>
    </source>
</evidence>
<feature type="transmembrane region" description="Helical" evidence="7">
    <location>
        <begin position="181"/>
        <end position="201"/>
    </location>
</feature>
<evidence type="ECO:0000256" key="7">
    <source>
        <dbReference type="SAM" id="Phobius"/>
    </source>
</evidence>
<evidence type="ECO:0000256" key="6">
    <source>
        <dbReference type="SAM" id="MobiDB-lite"/>
    </source>
</evidence>
<dbReference type="Pfam" id="PF02133">
    <property type="entry name" value="Transp_cyt_pur"/>
    <property type="match status" value="1"/>
</dbReference>
<organism evidence="8 9">
    <name type="scientific">Arthroderma otae (strain ATCC MYA-4605 / CBS 113480)</name>
    <name type="common">Microsporum canis</name>
    <dbReference type="NCBI Taxonomy" id="554155"/>
    <lineage>
        <taxon>Eukaryota</taxon>
        <taxon>Fungi</taxon>
        <taxon>Dikarya</taxon>
        <taxon>Ascomycota</taxon>
        <taxon>Pezizomycotina</taxon>
        <taxon>Eurotiomycetes</taxon>
        <taxon>Eurotiomycetidae</taxon>
        <taxon>Onygenales</taxon>
        <taxon>Arthrodermataceae</taxon>
        <taxon>Microsporum</taxon>
    </lineage>
</organism>
<dbReference type="AlphaFoldDB" id="C5FYX0"/>
<feature type="transmembrane region" description="Helical" evidence="7">
    <location>
        <begin position="294"/>
        <end position="314"/>
    </location>
</feature>
<feature type="transmembrane region" description="Helical" evidence="7">
    <location>
        <begin position="408"/>
        <end position="432"/>
    </location>
</feature>
<dbReference type="InterPro" id="IPR001248">
    <property type="entry name" value="Pur-cyt_permease"/>
</dbReference>
<reference evidence="9" key="1">
    <citation type="journal article" date="2012" name="MBio">
        <title>Comparative genome analysis of Trichophyton rubrum and related dermatophytes reveals candidate genes involved in infection.</title>
        <authorList>
            <person name="Martinez D.A."/>
            <person name="Oliver B.G."/>
            <person name="Graeser Y."/>
            <person name="Goldberg J.M."/>
            <person name="Li W."/>
            <person name="Martinez-Rossi N.M."/>
            <person name="Monod M."/>
            <person name="Shelest E."/>
            <person name="Barton R.C."/>
            <person name="Birch E."/>
            <person name="Brakhage A.A."/>
            <person name="Chen Z."/>
            <person name="Gurr S.J."/>
            <person name="Heiman D."/>
            <person name="Heitman J."/>
            <person name="Kosti I."/>
            <person name="Rossi A."/>
            <person name="Saif S."/>
            <person name="Samalova M."/>
            <person name="Saunders C.W."/>
            <person name="Shea T."/>
            <person name="Summerbell R.C."/>
            <person name="Xu J."/>
            <person name="Young S."/>
            <person name="Zeng Q."/>
            <person name="Birren B.W."/>
            <person name="Cuomo C.A."/>
            <person name="White T.C."/>
        </authorList>
    </citation>
    <scope>NUCLEOTIDE SEQUENCE [LARGE SCALE GENOMIC DNA]</scope>
    <source>
        <strain evidence="9">ATCC MYA-4605 / CBS 113480</strain>
    </source>
</reference>
<dbReference type="PANTHER" id="PTHR30618:SF0">
    <property type="entry name" value="PURINE-URACIL PERMEASE NCS1"/>
    <property type="match status" value="1"/>
</dbReference>
<dbReference type="Proteomes" id="UP000002035">
    <property type="component" value="Unassembled WGS sequence"/>
</dbReference>
<feature type="transmembrane region" description="Helical" evidence="7">
    <location>
        <begin position="494"/>
        <end position="515"/>
    </location>
</feature>
<dbReference type="InterPro" id="IPR045225">
    <property type="entry name" value="Uracil/uridine/allantoin_perm"/>
</dbReference>
<dbReference type="GeneID" id="9226442"/>
<name>C5FYX0_ARTOC</name>
<feature type="transmembrane region" description="Helical" evidence="7">
    <location>
        <begin position="89"/>
        <end position="108"/>
    </location>
</feature>
<dbReference type="Gene3D" id="1.10.4160.10">
    <property type="entry name" value="Hydantoin permease"/>
    <property type="match status" value="1"/>
</dbReference>
<dbReference type="CDD" id="cd11482">
    <property type="entry name" value="SLC-NCS1sbd_NRT1-like"/>
    <property type="match status" value="1"/>
</dbReference>
<dbReference type="OrthoDB" id="2018619at2759"/>
<evidence type="ECO:0000256" key="3">
    <source>
        <dbReference type="ARBA" id="ARBA00022692"/>
    </source>
</evidence>
<feature type="transmembrane region" description="Helical" evidence="7">
    <location>
        <begin position="345"/>
        <end position="370"/>
    </location>
</feature>
<feature type="region of interest" description="Disordered" evidence="6">
    <location>
        <begin position="535"/>
        <end position="574"/>
    </location>
</feature>
<gene>
    <name evidence="8" type="ORF">MCYG_07537</name>
</gene>
<dbReference type="GO" id="GO:0005886">
    <property type="term" value="C:plasma membrane"/>
    <property type="evidence" value="ECO:0007669"/>
    <property type="project" value="TreeGrafter"/>
</dbReference>
<dbReference type="RefSeq" id="XP_002843754.1">
    <property type="nucleotide sequence ID" value="XM_002843708.1"/>
</dbReference>
<keyword evidence="4 7" id="KW-1133">Transmembrane helix</keyword>
<dbReference type="OMA" id="SICLRCI"/>
<feature type="transmembrane region" description="Helical" evidence="7">
    <location>
        <begin position="252"/>
        <end position="273"/>
    </location>
</feature>
<keyword evidence="5 7" id="KW-0472">Membrane</keyword>
<protein>
    <submittedName>
        <fullName evidence="8">Allantoin transport</fullName>
    </submittedName>
</protein>
<feature type="transmembrane region" description="Helical" evidence="7">
    <location>
        <begin position="61"/>
        <end position="83"/>
    </location>
</feature>
<dbReference type="GO" id="GO:0015205">
    <property type="term" value="F:nucleobase transmembrane transporter activity"/>
    <property type="evidence" value="ECO:0007669"/>
    <property type="project" value="TreeGrafter"/>
</dbReference>
<evidence type="ECO:0000256" key="1">
    <source>
        <dbReference type="ARBA" id="ARBA00004141"/>
    </source>
</evidence>
<dbReference type="HOGENOM" id="CLU_021555_2_1_1"/>
<sequence>MPSRFSTFNLSRCRHLTRVFTSLHALHNAARLESSSSSLANEDLFPSAPEKRTWTAVDFFAYWWSESWAVAAWSIGASLITLGATIRDAVLIVLFGNILTSIVIVLNGRAAAAYHIGFPVQSRASFGIYGQYVVVVIRALVGIAWGGVQLYYEGQFLSICLRCIFPGWSRIPNTIPANQSITVQGLIGFFLAFLSALPFTFIHTTKIRHMFSVKAVIVPLAGLGTVCWAITANKGISADKLVDESKRESTSIFAWALISQLNAVLGTNSALIVTVPDLARYSTNRNAQVYGQALGLPLSQTICAAFGIITTAAVKNMYGEAYWNPYDLLNGILDHGYTPQARAGVFFVAASWAFATLGTSIACNAVPFAADITCLAPKYVNIVRGQFVWLIMSLAIVPWRLVGTANSFLRFLTGYCIFQGPVVGIMLVDYFLVRRGNLYLPDLYRHSSTARYYFTKGFNIRAFAAFIIGSLLPLPGLVGSIGKSFSSAADHMFSLGWILSFLVGSLTYWVLCMVFKIPGDDALYRFEEKVAEAEEMVRRGDENSPSFEVKGDASSQAEDIEQQRRTSDPLRGTV</sequence>
<feature type="transmembrane region" description="Helical" evidence="7">
    <location>
        <begin position="213"/>
        <end position="232"/>
    </location>
</feature>
<evidence type="ECO:0000256" key="2">
    <source>
        <dbReference type="ARBA" id="ARBA00008974"/>
    </source>
</evidence>
<accession>C5FYX0</accession>
<dbReference type="PANTHER" id="PTHR30618">
    <property type="entry name" value="NCS1 FAMILY PURINE/PYRIMIDINE TRANSPORTER"/>
    <property type="match status" value="1"/>
</dbReference>
<dbReference type="EMBL" id="DS995707">
    <property type="protein sequence ID" value="EEQ34718.1"/>
    <property type="molecule type" value="Genomic_DNA"/>
</dbReference>
<keyword evidence="3 7" id="KW-0812">Transmembrane</keyword>
<feature type="transmembrane region" description="Helical" evidence="7">
    <location>
        <begin position="129"/>
        <end position="148"/>
    </location>
</feature>
<comment type="similarity">
    <text evidence="2">Belongs to the purine-cytosine permease (2.A.39) family.</text>
</comment>
<comment type="subcellular location">
    <subcellularLocation>
        <location evidence="1">Membrane</location>
        <topology evidence="1">Multi-pass membrane protein</topology>
    </subcellularLocation>
</comment>
<dbReference type="VEuPathDB" id="FungiDB:MCYG_07537"/>
<feature type="transmembrane region" description="Helical" evidence="7">
    <location>
        <begin position="453"/>
        <end position="474"/>
    </location>
</feature>
<evidence type="ECO:0000313" key="9">
    <source>
        <dbReference type="Proteomes" id="UP000002035"/>
    </source>
</evidence>
<proteinExistence type="inferred from homology"/>